<feature type="transmembrane region" description="Helical" evidence="11">
    <location>
        <begin position="268"/>
        <end position="286"/>
    </location>
</feature>
<dbReference type="Pfam" id="PF00571">
    <property type="entry name" value="CBS"/>
    <property type="match status" value="2"/>
</dbReference>
<keyword evidence="9" id="KW-0407">Ion channel</keyword>
<dbReference type="InterPro" id="IPR001807">
    <property type="entry name" value="ClC"/>
</dbReference>
<gene>
    <name evidence="13" type="ORF">NX778_23385</name>
</gene>
<keyword evidence="6 11" id="KW-0472">Membrane</keyword>
<feature type="transmembrane region" description="Helical" evidence="11">
    <location>
        <begin position="159"/>
        <end position="183"/>
    </location>
</feature>
<dbReference type="Pfam" id="PF00654">
    <property type="entry name" value="Voltage_CLC"/>
    <property type="match status" value="1"/>
</dbReference>
<evidence type="ECO:0000256" key="6">
    <source>
        <dbReference type="ARBA" id="ARBA00023136"/>
    </source>
</evidence>
<keyword evidence="7" id="KW-0869">Chloride channel</keyword>
<feature type="transmembrane region" description="Helical" evidence="11">
    <location>
        <begin position="333"/>
        <end position="352"/>
    </location>
</feature>
<evidence type="ECO:0000256" key="3">
    <source>
        <dbReference type="ARBA" id="ARBA00022692"/>
    </source>
</evidence>
<dbReference type="SUPFAM" id="SSF54631">
    <property type="entry name" value="CBS-domain pair"/>
    <property type="match status" value="1"/>
</dbReference>
<comment type="subcellular location">
    <subcellularLocation>
        <location evidence="1">Membrane</location>
        <topology evidence="1">Multi-pass membrane protein</topology>
    </subcellularLocation>
</comment>
<dbReference type="RefSeq" id="WP_258814221.1">
    <property type="nucleotide sequence ID" value="NZ_JANUGU010000012.1"/>
</dbReference>
<evidence type="ECO:0000256" key="7">
    <source>
        <dbReference type="ARBA" id="ARBA00023173"/>
    </source>
</evidence>
<dbReference type="PANTHER" id="PTHR43427:SF6">
    <property type="entry name" value="CHLORIDE CHANNEL PROTEIN CLC-E"/>
    <property type="match status" value="1"/>
</dbReference>
<accession>A0ABT2D443</accession>
<dbReference type="CDD" id="cd02205">
    <property type="entry name" value="CBS_pair_SF"/>
    <property type="match status" value="1"/>
</dbReference>
<keyword evidence="3 11" id="KW-0812">Transmembrane</keyword>
<evidence type="ECO:0000256" key="10">
    <source>
        <dbReference type="PROSITE-ProRule" id="PRU00703"/>
    </source>
</evidence>
<feature type="domain" description="CBS" evidence="12">
    <location>
        <begin position="446"/>
        <end position="504"/>
    </location>
</feature>
<dbReference type="InterPro" id="IPR050368">
    <property type="entry name" value="ClC-type_chloride_channel"/>
</dbReference>
<dbReference type="InterPro" id="IPR000644">
    <property type="entry name" value="CBS_dom"/>
</dbReference>
<dbReference type="CDD" id="cd00400">
    <property type="entry name" value="Voltage_gated_ClC"/>
    <property type="match status" value="1"/>
</dbReference>
<evidence type="ECO:0000256" key="8">
    <source>
        <dbReference type="ARBA" id="ARBA00023214"/>
    </source>
</evidence>
<proteinExistence type="predicted"/>
<protein>
    <submittedName>
        <fullName evidence="13">ClcB-like voltage-gated chloride channel protein</fullName>
    </submittedName>
</protein>
<dbReference type="InterPro" id="IPR014743">
    <property type="entry name" value="Cl-channel_core"/>
</dbReference>
<name>A0ABT2D443_9BURK</name>
<sequence>MAFPKLTTLVQRVPPAHAMLLWAALAGLVGALATIAFREGLAGMQWLLVGHSGSFVEMAAQLPWYLRVILPCAGGLAAGGFLLLARRYRDRSAPDYMDAIAGGSGEISVPQTLLRSASSLCTIASGGSIGREGSMVQLAALGASLLGRVVNFDRERLRLLVACGAAAGITSAYNAPIAAAFFVGEIVLGPLLMESVGPMMIASVVANITMRRLPGYKPTYEMPAFPDIGMLEVPLFVALGVLAGLAAPQFMALLAAARRRFAKSSLPLPLRLALGGLGVGIISVWVPQVWGNGYSVVNSLLHTPWVWTAVLAILVFKVLATLLTAGSGAVGGIFTPTLFVGAALGYLFGLGAHELAPALVSSPAAYAIVGMAAFLAAATGAPLMAILMIFEMTLSYQVMLPLMLACVLAYFVARGAGGLPMYEITLRRQREEQERLRLRGTQMRELIKPAETVLPLEASLEQMAEMFRAHPVKYIYIVDGQQRYQGVVGLRDLTAGLLDGAGQAGKTAADFVQRGLLPVLTPEMPLQEAFQQFLAHHGERLPAVQGKDDPVLLGVVYKTALLDAFARLDRDPLSTP</sequence>
<dbReference type="PROSITE" id="PS51371">
    <property type="entry name" value="CBS"/>
    <property type="match status" value="2"/>
</dbReference>
<keyword evidence="8" id="KW-0868">Chloride</keyword>
<dbReference type="PANTHER" id="PTHR43427">
    <property type="entry name" value="CHLORIDE CHANNEL PROTEIN CLC-E"/>
    <property type="match status" value="1"/>
</dbReference>
<evidence type="ECO:0000256" key="2">
    <source>
        <dbReference type="ARBA" id="ARBA00022448"/>
    </source>
</evidence>
<feature type="transmembrane region" description="Helical" evidence="11">
    <location>
        <begin position="306"/>
        <end position="326"/>
    </location>
</feature>
<evidence type="ECO:0000256" key="5">
    <source>
        <dbReference type="ARBA" id="ARBA00023065"/>
    </source>
</evidence>
<dbReference type="NCBIfam" id="NF002505">
    <property type="entry name" value="PRK01862.1"/>
    <property type="match status" value="1"/>
</dbReference>
<organism evidence="13 14">
    <name type="scientific">Massilia terrae</name>
    <dbReference type="NCBI Taxonomy" id="1811224"/>
    <lineage>
        <taxon>Bacteria</taxon>
        <taxon>Pseudomonadati</taxon>
        <taxon>Pseudomonadota</taxon>
        <taxon>Betaproteobacteria</taxon>
        <taxon>Burkholderiales</taxon>
        <taxon>Oxalobacteraceae</taxon>
        <taxon>Telluria group</taxon>
        <taxon>Massilia</taxon>
    </lineage>
</organism>
<dbReference type="Proteomes" id="UP001204621">
    <property type="component" value="Unassembled WGS sequence"/>
</dbReference>
<feature type="domain" description="CBS" evidence="12">
    <location>
        <begin position="512"/>
        <end position="573"/>
    </location>
</feature>
<dbReference type="PRINTS" id="PR00762">
    <property type="entry name" value="CLCHANNEL"/>
</dbReference>
<feature type="transmembrane region" description="Helical" evidence="11">
    <location>
        <begin position="402"/>
        <end position="422"/>
    </location>
</feature>
<evidence type="ECO:0000259" key="12">
    <source>
        <dbReference type="PROSITE" id="PS51371"/>
    </source>
</evidence>
<keyword evidence="14" id="KW-1185">Reference proteome</keyword>
<reference evidence="13 14" key="1">
    <citation type="submission" date="2022-08" db="EMBL/GenBank/DDBJ databases">
        <title>Reclassification of Massilia species as members of the genera Telluria, Duganella, Pseudoduganella, Mokoshia gen. nov. and Zemynaea gen. nov. using orthogonal and non-orthogonal genome-based approaches.</title>
        <authorList>
            <person name="Bowman J.P."/>
        </authorList>
    </citation>
    <scope>NUCLEOTIDE SEQUENCE [LARGE SCALE GENOMIC DNA]</scope>
    <source>
        <strain evidence="13 14">JCM 31606</strain>
    </source>
</reference>
<dbReference type="EMBL" id="JANUGU010000012">
    <property type="protein sequence ID" value="MCS0661023.1"/>
    <property type="molecule type" value="Genomic_DNA"/>
</dbReference>
<feature type="transmembrane region" description="Helical" evidence="11">
    <location>
        <begin position="364"/>
        <end position="390"/>
    </location>
</feature>
<keyword evidence="2" id="KW-0813">Transport</keyword>
<keyword evidence="10" id="KW-0129">CBS domain</keyword>
<dbReference type="InterPro" id="IPR046342">
    <property type="entry name" value="CBS_dom_sf"/>
</dbReference>
<evidence type="ECO:0000256" key="1">
    <source>
        <dbReference type="ARBA" id="ARBA00004141"/>
    </source>
</evidence>
<evidence type="ECO:0000313" key="14">
    <source>
        <dbReference type="Proteomes" id="UP001204621"/>
    </source>
</evidence>
<evidence type="ECO:0000256" key="9">
    <source>
        <dbReference type="ARBA" id="ARBA00023303"/>
    </source>
</evidence>
<dbReference type="SUPFAM" id="SSF81340">
    <property type="entry name" value="Clc chloride channel"/>
    <property type="match status" value="1"/>
</dbReference>
<feature type="transmembrane region" description="Helical" evidence="11">
    <location>
        <begin position="235"/>
        <end position="256"/>
    </location>
</feature>
<comment type="caution">
    <text evidence="13">The sequence shown here is derived from an EMBL/GenBank/DDBJ whole genome shotgun (WGS) entry which is preliminary data.</text>
</comment>
<keyword evidence="4 11" id="KW-1133">Transmembrane helix</keyword>
<evidence type="ECO:0000256" key="11">
    <source>
        <dbReference type="SAM" id="Phobius"/>
    </source>
</evidence>
<feature type="transmembrane region" description="Helical" evidence="11">
    <location>
        <begin position="62"/>
        <end position="84"/>
    </location>
</feature>
<evidence type="ECO:0000256" key="4">
    <source>
        <dbReference type="ARBA" id="ARBA00022989"/>
    </source>
</evidence>
<evidence type="ECO:0000313" key="13">
    <source>
        <dbReference type="EMBL" id="MCS0661023.1"/>
    </source>
</evidence>
<keyword evidence="5" id="KW-0406">Ion transport</keyword>
<dbReference type="Gene3D" id="1.10.3080.10">
    <property type="entry name" value="Clc chloride channel"/>
    <property type="match status" value="1"/>
</dbReference>
<dbReference type="SMART" id="SM00116">
    <property type="entry name" value="CBS"/>
    <property type="match status" value="2"/>
</dbReference>
<dbReference type="Gene3D" id="3.10.580.10">
    <property type="entry name" value="CBS-domain"/>
    <property type="match status" value="1"/>
</dbReference>